<feature type="transmembrane region" description="Helical" evidence="3">
    <location>
        <begin position="264"/>
        <end position="285"/>
    </location>
</feature>
<dbReference type="InterPro" id="IPR050623">
    <property type="entry name" value="Glucan_succinyl_AcylTrfase"/>
</dbReference>
<name>K6DTI8_9BACI</name>
<feature type="transmembrane region" description="Helical" evidence="3">
    <location>
        <begin position="328"/>
        <end position="350"/>
    </location>
</feature>
<feature type="transmembrane region" description="Helical" evidence="3">
    <location>
        <begin position="202"/>
        <end position="220"/>
    </location>
</feature>
<feature type="domain" description="Acyltransferase 3" evidence="4">
    <location>
        <begin position="12"/>
        <end position="348"/>
    </location>
</feature>
<feature type="transmembrane region" description="Helical" evidence="3">
    <location>
        <begin position="232"/>
        <end position="252"/>
    </location>
</feature>
<evidence type="ECO:0000256" key="2">
    <source>
        <dbReference type="ARBA" id="ARBA00007400"/>
    </source>
</evidence>
<keyword evidence="6" id="KW-1185">Reference proteome</keyword>
<reference evidence="5 6" key="1">
    <citation type="journal article" date="2012" name="Front. Microbiol.">
        <title>Redundancy and modularity in membrane-associated dissimilatory nitrate reduction in Bacillus.</title>
        <authorList>
            <person name="Heylen K."/>
            <person name="Keltjens J."/>
        </authorList>
    </citation>
    <scope>NUCLEOTIDE SEQUENCE [LARGE SCALE GENOMIC DNA]</scope>
    <source>
        <strain evidence="6">LMG 21833T</strain>
    </source>
</reference>
<comment type="subcellular location">
    <subcellularLocation>
        <location evidence="1">Membrane</location>
    </subcellularLocation>
</comment>
<evidence type="ECO:0000256" key="3">
    <source>
        <dbReference type="SAM" id="Phobius"/>
    </source>
</evidence>
<dbReference type="PATRIC" id="fig|1117379.3.peg.192"/>
<protein>
    <recommendedName>
        <fullName evidence="4">Acyltransferase 3 domain-containing protein</fullName>
    </recommendedName>
</protein>
<evidence type="ECO:0000313" key="5">
    <source>
        <dbReference type="EMBL" id="EKN71553.1"/>
    </source>
</evidence>
<dbReference type="OrthoDB" id="5446016at2"/>
<feature type="transmembrane region" description="Helical" evidence="3">
    <location>
        <begin position="49"/>
        <end position="79"/>
    </location>
</feature>
<dbReference type="eggNOG" id="COG1835">
    <property type="taxonomic scope" value="Bacteria"/>
</dbReference>
<keyword evidence="3" id="KW-0812">Transmembrane</keyword>
<dbReference type="STRING" id="1117379.BABA_00925"/>
<dbReference type="PANTHER" id="PTHR36927:SF3">
    <property type="entry name" value="GLUCANS BIOSYNTHESIS PROTEIN C"/>
    <property type="match status" value="1"/>
</dbReference>
<dbReference type="EMBL" id="AJLS01000005">
    <property type="protein sequence ID" value="EKN71553.1"/>
    <property type="molecule type" value="Genomic_DNA"/>
</dbReference>
<feature type="transmembrane region" description="Helical" evidence="3">
    <location>
        <begin position="178"/>
        <end position="196"/>
    </location>
</feature>
<dbReference type="Proteomes" id="UP000006316">
    <property type="component" value="Unassembled WGS sequence"/>
</dbReference>
<evidence type="ECO:0000256" key="1">
    <source>
        <dbReference type="ARBA" id="ARBA00004370"/>
    </source>
</evidence>
<dbReference type="GO" id="GO:0016747">
    <property type="term" value="F:acyltransferase activity, transferring groups other than amino-acyl groups"/>
    <property type="evidence" value="ECO:0007669"/>
    <property type="project" value="InterPro"/>
</dbReference>
<dbReference type="Pfam" id="PF01757">
    <property type="entry name" value="Acyl_transf_3"/>
    <property type="match status" value="1"/>
</dbReference>
<gene>
    <name evidence="5" type="ORF">BABA_00925</name>
</gene>
<feature type="transmembrane region" description="Helical" evidence="3">
    <location>
        <begin position="16"/>
        <end position="37"/>
    </location>
</feature>
<comment type="similarity">
    <text evidence="2">Belongs to the acyltransferase 3 family.</text>
</comment>
<keyword evidence="3" id="KW-1133">Transmembrane helix</keyword>
<organism evidence="5 6">
    <name type="scientific">Neobacillus bataviensis LMG 21833</name>
    <dbReference type="NCBI Taxonomy" id="1117379"/>
    <lineage>
        <taxon>Bacteria</taxon>
        <taxon>Bacillati</taxon>
        <taxon>Bacillota</taxon>
        <taxon>Bacilli</taxon>
        <taxon>Bacillales</taxon>
        <taxon>Bacillaceae</taxon>
        <taxon>Neobacillus</taxon>
    </lineage>
</organism>
<keyword evidence="3" id="KW-0472">Membrane</keyword>
<dbReference type="PANTHER" id="PTHR36927">
    <property type="entry name" value="BLR4337 PROTEIN"/>
    <property type="match status" value="1"/>
</dbReference>
<feature type="transmembrane region" description="Helical" evidence="3">
    <location>
        <begin position="306"/>
        <end position="322"/>
    </location>
</feature>
<sequence>MIKDQFRLNRQYDLDWIRVLATIAVFLYHCSMFFNPFPWHVKNNEQDSGWILAFSLFVGSWLMPIFIAVSGISVVYTLQKRTAAVYIRERLLRLGVPLLFGVIFLTPPQVYIERITHNQFNGSFIDFLPHYLDGVYLSIGGTGNFAFFGLHLWYLLVLLVFSLLTLPLFKKIGRKNKFSFVHFFILPIVLFLVGPIKTVNLGGWDIVYYLVLFIYGYYFFSNEAFKPALQKTIKFHFTIAVFTSLVFIVWFMKAVPQPGTINDILFYAVHTVNCWSWLLCIFFLADKYLSVPNRFLTYGSEASMPFYVLHQPVIVLLGFLMYDLPWPIPVKLIFLIAASFVIIMLLYHLIIRRIPALRFLFGMKSTTTVKETPAATGTAPR</sequence>
<proteinExistence type="inferred from homology"/>
<feature type="transmembrane region" description="Helical" evidence="3">
    <location>
        <begin position="145"/>
        <end position="166"/>
    </location>
</feature>
<accession>K6DTI8</accession>
<evidence type="ECO:0000259" key="4">
    <source>
        <dbReference type="Pfam" id="PF01757"/>
    </source>
</evidence>
<comment type="caution">
    <text evidence="5">The sequence shown here is derived from an EMBL/GenBank/DDBJ whole genome shotgun (WGS) entry which is preliminary data.</text>
</comment>
<dbReference type="InterPro" id="IPR002656">
    <property type="entry name" value="Acyl_transf_3_dom"/>
</dbReference>
<dbReference type="AlphaFoldDB" id="K6DTI8"/>
<feature type="transmembrane region" description="Helical" evidence="3">
    <location>
        <begin position="91"/>
        <end position="112"/>
    </location>
</feature>
<dbReference type="RefSeq" id="WP_007083228.1">
    <property type="nucleotide sequence ID" value="NZ_AJLS01000005.1"/>
</dbReference>
<evidence type="ECO:0000313" key="6">
    <source>
        <dbReference type="Proteomes" id="UP000006316"/>
    </source>
</evidence>